<reference evidence="1" key="1">
    <citation type="journal article" date="2022" name="bioRxiv">
        <title>Sequencing and chromosome-scale assembly of the giantPleurodeles waltlgenome.</title>
        <authorList>
            <person name="Brown T."/>
            <person name="Elewa A."/>
            <person name="Iarovenko S."/>
            <person name="Subramanian E."/>
            <person name="Araus A.J."/>
            <person name="Petzold A."/>
            <person name="Susuki M."/>
            <person name="Suzuki K.-i.T."/>
            <person name="Hayashi T."/>
            <person name="Toyoda A."/>
            <person name="Oliveira C."/>
            <person name="Osipova E."/>
            <person name="Leigh N.D."/>
            <person name="Simon A."/>
            <person name="Yun M.H."/>
        </authorList>
    </citation>
    <scope>NUCLEOTIDE SEQUENCE</scope>
    <source>
        <strain evidence="1">20211129_DDA</strain>
        <tissue evidence="1">Liver</tissue>
    </source>
</reference>
<protein>
    <submittedName>
        <fullName evidence="1">Uncharacterized protein</fullName>
    </submittedName>
</protein>
<dbReference type="AlphaFoldDB" id="A0AAV7MSP2"/>
<comment type="caution">
    <text evidence="1">The sequence shown here is derived from an EMBL/GenBank/DDBJ whole genome shotgun (WGS) entry which is preliminary data.</text>
</comment>
<evidence type="ECO:0000313" key="2">
    <source>
        <dbReference type="Proteomes" id="UP001066276"/>
    </source>
</evidence>
<evidence type="ECO:0000313" key="1">
    <source>
        <dbReference type="EMBL" id="KAJ1105775.1"/>
    </source>
</evidence>
<sequence>MTAALCVPVRGPKNWSDQPNRSGHGGCVNYPCTHLCPLGLLRALHPGARGYDPPYSTLPKAGTQCARSASLRRGAAFARSLGPFSPCFRHQFLAYHTSA</sequence>
<organism evidence="1 2">
    <name type="scientific">Pleurodeles waltl</name>
    <name type="common">Iberian ribbed newt</name>
    <dbReference type="NCBI Taxonomy" id="8319"/>
    <lineage>
        <taxon>Eukaryota</taxon>
        <taxon>Metazoa</taxon>
        <taxon>Chordata</taxon>
        <taxon>Craniata</taxon>
        <taxon>Vertebrata</taxon>
        <taxon>Euteleostomi</taxon>
        <taxon>Amphibia</taxon>
        <taxon>Batrachia</taxon>
        <taxon>Caudata</taxon>
        <taxon>Salamandroidea</taxon>
        <taxon>Salamandridae</taxon>
        <taxon>Pleurodelinae</taxon>
        <taxon>Pleurodeles</taxon>
    </lineage>
</organism>
<gene>
    <name evidence="1" type="ORF">NDU88_003180</name>
</gene>
<keyword evidence="2" id="KW-1185">Reference proteome</keyword>
<proteinExistence type="predicted"/>
<dbReference type="EMBL" id="JANPWB010000013">
    <property type="protein sequence ID" value="KAJ1105775.1"/>
    <property type="molecule type" value="Genomic_DNA"/>
</dbReference>
<name>A0AAV7MSP2_PLEWA</name>
<accession>A0AAV7MSP2</accession>
<dbReference type="Proteomes" id="UP001066276">
    <property type="component" value="Chromosome 9"/>
</dbReference>